<evidence type="ECO:0000256" key="1">
    <source>
        <dbReference type="SAM" id="MobiDB-lite"/>
    </source>
</evidence>
<organism evidence="4 5">
    <name type="scientific">Symbiodinium pilosum</name>
    <name type="common">Dinoflagellate</name>
    <dbReference type="NCBI Taxonomy" id="2952"/>
    <lineage>
        <taxon>Eukaryota</taxon>
        <taxon>Sar</taxon>
        <taxon>Alveolata</taxon>
        <taxon>Dinophyceae</taxon>
        <taxon>Suessiales</taxon>
        <taxon>Symbiodiniaceae</taxon>
        <taxon>Symbiodinium</taxon>
    </lineage>
</organism>
<feature type="region of interest" description="Disordered" evidence="1">
    <location>
        <begin position="79"/>
        <end position="127"/>
    </location>
</feature>
<evidence type="ECO:0000256" key="3">
    <source>
        <dbReference type="SAM" id="SignalP"/>
    </source>
</evidence>
<feature type="signal peptide" evidence="3">
    <location>
        <begin position="1"/>
        <end position="30"/>
    </location>
</feature>
<keyword evidence="2" id="KW-0812">Transmembrane</keyword>
<evidence type="ECO:0000256" key="2">
    <source>
        <dbReference type="SAM" id="Phobius"/>
    </source>
</evidence>
<dbReference type="Proteomes" id="UP000649617">
    <property type="component" value="Unassembled WGS sequence"/>
</dbReference>
<comment type="caution">
    <text evidence="4">The sequence shown here is derived from an EMBL/GenBank/DDBJ whole genome shotgun (WGS) entry which is preliminary data.</text>
</comment>
<evidence type="ECO:0000313" key="4">
    <source>
        <dbReference type="EMBL" id="CAE7755401.1"/>
    </source>
</evidence>
<proteinExistence type="predicted"/>
<feature type="transmembrane region" description="Helical" evidence="2">
    <location>
        <begin position="372"/>
        <end position="396"/>
    </location>
</feature>
<name>A0A812XQ57_SYMPI</name>
<dbReference type="EMBL" id="CAJNIZ010046734">
    <property type="protein sequence ID" value="CAE7755401.1"/>
    <property type="molecule type" value="Genomic_DNA"/>
</dbReference>
<keyword evidence="2" id="KW-1133">Transmembrane helix</keyword>
<accession>A0A812XQ57</accession>
<protein>
    <recommendedName>
        <fullName evidence="6">C-CAP/cofactor C-like domain-containing protein</fullName>
    </recommendedName>
</protein>
<keyword evidence="3" id="KW-0732">Signal</keyword>
<dbReference type="AlphaFoldDB" id="A0A812XQ57"/>
<feature type="chain" id="PRO_5032743745" description="C-CAP/cofactor C-like domain-containing protein" evidence="3">
    <location>
        <begin position="31"/>
        <end position="587"/>
    </location>
</feature>
<reference evidence="4" key="1">
    <citation type="submission" date="2021-02" db="EMBL/GenBank/DDBJ databases">
        <authorList>
            <person name="Dougan E. K."/>
            <person name="Rhodes N."/>
            <person name="Thang M."/>
            <person name="Chan C."/>
        </authorList>
    </citation>
    <scope>NUCLEOTIDE SEQUENCE</scope>
</reference>
<evidence type="ECO:0008006" key="6">
    <source>
        <dbReference type="Google" id="ProtNLM"/>
    </source>
</evidence>
<gene>
    <name evidence="4" type="ORF">SPIL2461_LOCUS21943</name>
</gene>
<keyword evidence="5" id="KW-1185">Reference proteome</keyword>
<dbReference type="OrthoDB" id="440025at2759"/>
<keyword evidence="2" id="KW-0472">Membrane</keyword>
<evidence type="ECO:0000313" key="5">
    <source>
        <dbReference type="Proteomes" id="UP000649617"/>
    </source>
</evidence>
<sequence>MGRGGPRHYEGKGPIRWQLLHLTSFLLVHAEQCETFTTSVPGATIVTIDCEKSVVTITCFQSVSIPDCHRVEVYKTTTSTSMSKTSSRTSRTSSSSVTSTSWTSSSTSTTSSSSFTSTSLTPTSTHSISTTSAVSTTTSSSSASVSTTTSSRSIATSCTTTSTTFTFTTFTTFTTSGAGRSSRTTSTSRTGSATWRALTSTAPASITSSLTSSQTTLTTLTPTASATSAVSPVGPVGSVSGFMTILADGVSQLQAKLAIPAALRAFLQLGNEDTVVVTVAVLAQRLRRLSQRRLAEDAWNASFSIIFPRSREEKLLGLLRDLLASMEANNAFAFSEALRMQLQLVGAQPSGRLPMMLWVNGLSSLYGGQVDAGLVSLGVVLSFMALALVGLLLLWWRQKLPWIFSALRSVLQSRLPEESMRQVAEELGTCRDIWKLESERWALAERVIRSPQFSLASGWKGVWLWESDVGRDLRLYSLSFGAGGQFWGAGQSGRGNFTVNGGALDAAEGMLKWREKGRDFIVECAGHWDLQELKQPTRIEGVFSAYSVAALPKRIGQGRFTLTADTQGVRAFQDRPAAPKAVDSDLV</sequence>